<feature type="transmembrane region" description="Helical" evidence="1">
    <location>
        <begin position="362"/>
        <end position="381"/>
    </location>
</feature>
<reference evidence="3" key="2">
    <citation type="submission" date="2015-01" db="EMBL/GenBank/DDBJ databases">
        <title>Evolutionary Origins and Diversification of the Mycorrhizal Mutualists.</title>
        <authorList>
            <consortium name="DOE Joint Genome Institute"/>
            <consortium name="Mycorrhizal Genomics Consortium"/>
            <person name="Kohler A."/>
            <person name="Kuo A."/>
            <person name="Nagy L.G."/>
            <person name="Floudas D."/>
            <person name="Copeland A."/>
            <person name="Barry K.W."/>
            <person name="Cichocki N."/>
            <person name="Veneault-Fourrey C."/>
            <person name="LaButti K."/>
            <person name="Lindquist E.A."/>
            <person name="Lipzen A."/>
            <person name="Lundell T."/>
            <person name="Morin E."/>
            <person name="Murat C."/>
            <person name="Riley R."/>
            <person name="Ohm R."/>
            <person name="Sun H."/>
            <person name="Tunlid A."/>
            <person name="Henrissat B."/>
            <person name="Grigoriev I.V."/>
            <person name="Hibbett D.S."/>
            <person name="Martin F."/>
        </authorList>
    </citation>
    <scope>NUCLEOTIDE SEQUENCE [LARGE SCALE GENOMIC DNA]</scope>
    <source>
        <strain evidence="3">MAFF 305830</strain>
    </source>
</reference>
<sequence length="539" mass="60837">MNLAFTPLQSRKQLRQSYENLVALANAQEALQQTRKIVWRDRGEPAVELGSIEEVFEHALRGGARAGGLGFGIRAGVNVFLLMFRIFKTPKSFRFSLIRHALLGPDTFKFAAMLGTFVTLYKLILNSLPLFTFPIPDFSPPLLPWGAQTPATPPGYESDPNWSLMTPTSDKRQTKLSKQAKAHEMWIRKKGRRWHAALAGTIAGGLAVLWERQDRRLGIAQQMFVRGLQGSWNAFSAKKGIKVPFGSVIVFSLCCGQIMYSWLLRPETIPKSYSLWISTAAKVLQPTVLVNRGFAREGRADPKDMQALIDWKYTTPRNRTLIAEALAMTAAGPIERRFSSCAETHPWLDRCTYVQVERFLEVFKWMFPIYGALHFVPALLFKRKQWVKDPPGMLWRNLLGTGRSSAFLGVFVIIYQTYFCGRFNLYELLQKSKSPALELFRKNMGHKFTLWMVGALCGLSLLVEAPKRRAELAMYVMPKALESAWVTARGRGWVQGGGRTGTSILCALGMGMVMSTYQNDPQHLSGLVRRILYQFIGPN</sequence>
<feature type="transmembrane region" description="Helical" evidence="1">
    <location>
        <begin position="448"/>
        <end position="465"/>
    </location>
</feature>
<reference evidence="2 3" key="1">
    <citation type="submission" date="2014-04" db="EMBL/GenBank/DDBJ databases">
        <authorList>
            <consortium name="DOE Joint Genome Institute"/>
            <person name="Kuo A."/>
            <person name="Zuccaro A."/>
            <person name="Kohler A."/>
            <person name="Nagy L.G."/>
            <person name="Floudas D."/>
            <person name="Copeland A."/>
            <person name="Barry K.W."/>
            <person name="Cichocki N."/>
            <person name="Veneault-Fourrey C."/>
            <person name="LaButti K."/>
            <person name="Lindquist E.A."/>
            <person name="Lipzen A."/>
            <person name="Lundell T."/>
            <person name="Morin E."/>
            <person name="Murat C."/>
            <person name="Sun H."/>
            <person name="Tunlid A."/>
            <person name="Henrissat B."/>
            <person name="Grigoriev I.V."/>
            <person name="Hibbett D.S."/>
            <person name="Martin F."/>
            <person name="Nordberg H.P."/>
            <person name="Cantor M.N."/>
            <person name="Hua S.X."/>
        </authorList>
    </citation>
    <scope>NUCLEOTIDE SEQUENCE [LARGE SCALE GENOMIC DNA]</scope>
    <source>
        <strain evidence="2 3">MAFF 305830</strain>
    </source>
</reference>
<gene>
    <name evidence="2" type="ORF">M408DRAFT_72264</name>
</gene>
<dbReference type="Proteomes" id="UP000054097">
    <property type="component" value="Unassembled WGS sequence"/>
</dbReference>
<organism evidence="2 3">
    <name type="scientific">Serendipita vermifera MAFF 305830</name>
    <dbReference type="NCBI Taxonomy" id="933852"/>
    <lineage>
        <taxon>Eukaryota</taxon>
        <taxon>Fungi</taxon>
        <taxon>Dikarya</taxon>
        <taxon>Basidiomycota</taxon>
        <taxon>Agaricomycotina</taxon>
        <taxon>Agaricomycetes</taxon>
        <taxon>Sebacinales</taxon>
        <taxon>Serendipitaceae</taxon>
        <taxon>Serendipita</taxon>
    </lineage>
</organism>
<feature type="transmembrane region" description="Helical" evidence="1">
    <location>
        <begin position="393"/>
        <end position="418"/>
    </location>
</feature>
<keyword evidence="1" id="KW-0812">Transmembrane</keyword>
<evidence type="ECO:0000256" key="1">
    <source>
        <dbReference type="SAM" id="Phobius"/>
    </source>
</evidence>
<dbReference type="PANTHER" id="PTHR12459">
    <property type="entry name" value="TRANSMEMBRANE PROTEIN 135-RELATED"/>
    <property type="match status" value="1"/>
</dbReference>
<dbReference type="OrthoDB" id="291792at2759"/>
<name>A0A0C2XC98_SERVB</name>
<dbReference type="AlphaFoldDB" id="A0A0C2XC98"/>
<keyword evidence="1" id="KW-1133">Transmembrane helix</keyword>
<dbReference type="PANTHER" id="PTHR12459:SF6">
    <property type="entry name" value="GB|AAD46013.1"/>
    <property type="match status" value="1"/>
</dbReference>
<dbReference type="EMBL" id="KN824303">
    <property type="protein sequence ID" value="KIM26782.1"/>
    <property type="molecule type" value="Genomic_DNA"/>
</dbReference>
<dbReference type="InterPro" id="IPR026749">
    <property type="entry name" value="Tmem135"/>
</dbReference>
<proteinExistence type="predicted"/>
<protein>
    <recommendedName>
        <fullName evidence="4">Transmembrane protein 135 N-terminal domain-containing protein</fullName>
    </recommendedName>
</protein>
<accession>A0A0C2XC98</accession>
<evidence type="ECO:0000313" key="3">
    <source>
        <dbReference type="Proteomes" id="UP000054097"/>
    </source>
</evidence>
<evidence type="ECO:0000313" key="2">
    <source>
        <dbReference type="EMBL" id="KIM26782.1"/>
    </source>
</evidence>
<dbReference type="STRING" id="933852.A0A0C2XC98"/>
<keyword evidence="3" id="KW-1185">Reference proteome</keyword>
<dbReference type="HOGENOM" id="CLU_016206_1_0_1"/>
<keyword evidence="1" id="KW-0472">Membrane</keyword>
<evidence type="ECO:0008006" key="4">
    <source>
        <dbReference type="Google" id="ProtNLM"/>
    </source>
</evidence>